<dbReference type="Proteomes" id="UP001628078">
    <property type="component" value="Unassembled WGS sequence"/>
</dbReference>
<evidence type="ECO:0000256" key="2">
    <source>
        <dbReference type="RuleBase" id="RU003690"/>
    </source>
</evidence>
<dbReference type="InterPro" id="IPR017853">
    <property type="entry name" value="GH"/>
</dbReference>
<evidence type="ECO:0000313" key="4">
    <source>
        <dbReference type="Proteomes" id="UP001628078"/>
    </source>
</evidence>
<dbReference type="PANTHER" id="PTHR10353">
    <property type="entry name" value="GLYCOSYL HYDROLASE"/>
    <property type="match status" value="1"/>
</dbReference>
<dbReference type="Gene3D" id="3.20.20.80">
    <property type="entry name" value="Glycosidases"/>
    <property type="match status" value="1"/>
</dbReference>
<dbReference type="Pfam" id="PF00232">
    <property type="entry name" value="Glyco_hydro_1"/>
    <property type="match status" value="1"/>
</dbReference>
<dbReference type="SUPFAM" id="SSF51445">
    <property type="entry name" value="(Trans)glycosidases"/>
    <property type="match status" value="1"/>
</dbReference>
<organism evidence="3 4">
    <name type="scientific">Furfurilactobacillus curtus</name>
    <dbReference type="NCBI Taxonomy" id="1746200"/>
    <lineage>
        <taxon>Bacteria</taxon>
        <taxon>Bacillati</taxon>
        <taxon>Bacillota</taxon>
        <taxon>Bacilli</taxon>
        <taxon>Lactobacillales</taxon>
        <taxon>Lactobacillaceae</taxon>
        <taxon>Furfurilactobacillus</taxon>
    </lineage>
</organism>
<accession>A0ABQ5JRH6</accession>
<dbReference type="PANTHER" id="PTHR10353:SF122">
    <property type="entry name" value="6-PHOSPHO-BETA-GLUCOSIDASE ASCB-RELATED"/>
    <property type="match status" value="1"/>
</dbReference>
<keyword evidence="1" id="KW-0378">Hydrolase</keyword>
<name>A0ABQ5JRH6_9LACO</name>
<protein>
    <submittedName>
        <fullName evidence="3">6-phospho-beta-glucosidase</fullName>
    </submittedName>
</protein>
<reference evidence="3 4" key="1">
    <citation type="submission" date="2022-03" db="EMBL/GenBank/DDBJ databases">
        <title>Draft genome sequence of Furfurilactobacillus curtus JCM 31185.</title>
        <authorList>
            <person name="Suzuki S."/>
            <person name="Endo A."/>
            <person name="Kajikawa A."/>
        </authorList>
    </citation>
    <scope>NUCLEOTIDE SEQUENCE [LARGE SCALE GENOMIC DNA]</scope>
    <source>
        <strain evidence="3 4">JCM 31185</strain>
    </source>
</reference>
<evidence type="ECO:0000256" key="1">
    <source>
        <dbReference type="ARBA" id="ARBA00023295"/>
    </source>
</evidence>
<dbReference type="InterPro" id="IPR001360">
    <property type="entry name" value="Glyco_hydro_1"/>
</dbReference>
<dbReference type="RefSeq" id="WP_407883762.1">
    <property type="nucleotide sequence ID" value="NZ_BQXO01000003.1"/>
</dbReference>
<comment type="similarity">
    <text evidence="2">Belongs to the glycosyl hydrolase 1 family.</text>
</comment>
<keyword evidence="1" id="KW-0326">Glycosidase</keyword>
<keyword evidence="4" id="KW-1185">Reference proteome</keyword>
<proteinExistence type="inferred from homology"/>
<comment type="caution">
    <text evidence="3">The sequence shown here is derived from an EMBL/GenBank/DDBJ whole genome shotgun (WGS) entry which is preliminary data.</text>
</comment>
<evidence type="ECO:0000313" key="3">
    <source>
        <dbReference type="EMBL" id="GKT05999.1"/>
    </source>
</evidence>
<dbReference type="EMBL" id="BQXO01000003">
    <property type="protein sequence ID" value="GKT05999.1"/>
    <property type="molecule type" value="Genomic_DNA"/>
</dbReference>
<sequence>MTERKMPKNFFWGNSVSSMQTEGAWNLDGKGPSVYDTVTATANTTDWRDGIDEYHLYEEDLDLMASMHLNMYRIQISWSRVIPDGDGKFNQRGIDFYDRMVNAMLKRGITPMICLYHFDMPLALAQKYNGFSSRHVIDAFVRFAKAMIDHFADRVPYWITFNEHNLYFTDEVFNISGYLSGDRSLTDMYQIFHHTMLAHARVDAYLHQKFPLLKIGGMIAYTPAYPASSKPTDVFYTRRLNEFLNDNLSQAFLGEGYSKEVLTYIKNQKIDADFQVEDQEIMRKMHADFLSFSYYKSTVLNADKIPNGTAPNRYLNQAAEPNPYVNKSPWKWEIDPLGFRNIITHLSNRFKVPVFPIENGIGLKEHWDGQHQIEDEQRIDYHRTHIQAMKDAMFKDGANVMGYLGWGLIDIPSSHADCEKRYGMIYVNRTNHELKDLKRVPKASYYWFQSVLEKNGDEL</sequence>
<dbReference type="PRINTS" id="PR00131">
    <property type="entry name" value="GLHYDRLASE1"/>
</dbReference>
<gene>
    <name evidence="3" type="primary">pbg6</name>
    <name evidence="3" type="ORF">JCM31185_12870</name>
</gene>